<protein>
    <recommendedName>
        <fullName evidence="2">J domain-containing protein</fullName>
    </recommendedName>
</protein>
<feature type="domain" description="J" evidence="2">
    <location>
        <begin position="95"/>
        <end position="160"/>
    </location>
</feature>
<proteinExistence type="predicted"/>
<dbReference type="SUPFAM" id="SSF46565">
    <property type="entry name" value="Chaperone J-domain"/>
    <property type="match status" value="1"/>
</dbReference>
<dbReference type="PROSITE" id="PS50076">
    <property type="entry name" value="DNAJ_2"/>
    <property type="match status" value="1"/>
</dbReference>
<dbReference type="PANTHER" id="PTHR45270">
    <property type="entry name" value="OS03G0832900 PROTEIN"/>
    <property type="match status" value="1"/>
</dbReference>
<dbReference type="Pfam" id="PF00226">
    <property type="entry name" value="DnaJ"/>
    <property type="match status" value="1"/>
</dbReference>
<reference evidence="3 4" key="1">
    <citation type="submission" date="2023-05" db="EMBL/GenBank/DDBJ databases">
        <title>A 100% complete, gapless, phased diploid assembly of the Scenedesmus obliquus UTEX 3031 genome.</title>
        <authorList>
            <person name="Biondi T.C."/>
            <person name="Hanschen E.R."/>
            <person name="Kwon T."/>
            <person name="Eng W."/>
            <person name="Kruse C.P.S."/>
            <person name="Koehler S.I."/>
            <person name="Kunde Y."/>
            <person name="Gleasner C.D."/>
            <person name="You Mak K.T."/>
            <person name="Polle J."/>
            <person name="Hovde B.T."/>
            <person name="Starkenburg S.R."/>
        </authorList>
    </citation>
    <scope>NUCLEOTIDE SEQUENCE [LARGE SCALE GENOMIC DNA]</scope>
    <source>
        <strain evidence="3 4">DOE0152z</strain>
    </source>
</reference>
<dbReference type="EMBL" id="CP126222">
    <property type="protein sequence ID" value="WIA22836.1"/>
    <property type="molecule type" value="Genomic_DNA"/>
</dbReference>
<sequence length="164" mass="18541">MTFSHYTSRGKQKLQEETLRRQYQAYQTFLHYRRLRAWQAAHPEQAAQEQQARQQQQAPQQEQADRKWGGLMGFGPQEVPEGCSGAVKEVLEAMDFYEVLGVAWSDVNPKTVKAARKARALAVHPDKVSTPGADLAGSRLNAAYDTLSSSQARKEYDAWLSRQS</sequence>
<name>A0ABY8UR42_TETOB</name>
<organism evidence="3 4">
    <name type="scientific">Tetradesmus obliquus</name>
    <name type="common">Green alga</name>
    <name type="synonym">Acutodesmus obliquus</name>
    <dbReference type="NCBI Taxonomy" id="3088"/>
    <lineage>
        <taxon>Eukaryota</taxon>
        <taxon>Viridiplantae</taxon>
        <taxon>Chlorophyta</taxon>
        <taxon>core chlorophytes</taxon>
        <taxon>Chlorophyceae</taxon>
        <taxon>CS clade</taxon>
        <taxon>Sphaeropleales</taxon>
        <taxon>Scenedesmaceae</taxon>
        <taxon>Tetradesmus</taxon>
    </lineage>
</organism>
<dbReference type="Gene3D" id="1.10.287.110">
    <property type="entry name" value="DnaJ domain"/>
    <property type="match status" value="1"/>
</dbReference>
<dbReference type="PANTHER" id="PTHR45270:SF4">
    <property type="entry name" value="CHAPERONE DNAJ-DOMAIN SUPERFAMILY PROTEIN"/>
    <property type="match status" value="1"/>
</dbReference>
<evidence type="ECO:0000313" key="3">
    <source>
        <dbReference type="EMBL" id="WIA22836.1"/>
    </source>
</evidence>
<evidence type="ECO:0000259" key="2">
    <source>
        <dbReference type="PROSITE" id="PS50076"/>
    </source>
</evidence>
<evidence type="ECO:0000256" key="1">
    <source>
        <dbReference type="SAM" id="MobiDB-lite"/>
    </source>
</evidence>
<dbReference type="SMART" id="SM00271">
    <property type="entry name" value="DnaJ"/>
    <property type="match status" value="1"/>
</dbReference>
<feature type="compositionally biased region" description="Low complexity" evidence="1">
    <location>
        <begin position="41"/>
        <end position="62"/>
    </location>
</feature>
<dbReference type="Proteomes" id="UP001244341">
    <property type="component" value="Chromosome 15b"/>
</dbReference>
<dbReference type="InterPro" id="IPR001623">
    <property type="entry name" value="DnaJ_domain"/>
</dbReference>
<keyword evidence="4" id="KW-1185">Reference proteome</keyword>
<gene>
    <name evidence="3" type="ORF">OEZ85_001226</name>
</gene>
<evidence type="ECO:0000313" key="4">
    <source>
        <dbReference type="Proteomes" id="UP001244341"/>
    </source>
</evidence>
<dbReference type="CDD" id="cd06257">
    <property type="entry name" value="DnaJ"/>
    <property type="match status" value="1"/>
</dbReference>
<dbReference type="InterPro" id="IPR036869">
    <property type="entry name" value="J_dom_sf"/>
</dbReference>
<feature type="region of interest" description="Disordered" evidence="1">
    <location>
        <begin position="41"/>
        <end position="75"/>
    </location>
</feature>
<accession>A0ABY8UR42</accession>